<keyword evidence="4 9" id="KW-0378">Hydrolase</keyword>
<evidence type="ECO:0000313" key="9">
    <source>
        <dbReference type="EMBL" id="MER6909838.1"/>
    </source>
</evidence>
<feature type="domain" description="Peptidase M48" evidence="8">
    <location>
        <begin position="143"/>
        <end position="341"/>
    </location>
</feature>
<comment type="cofactor">
    <cofactor evidence="1">
        <name>Zn(2+)</name>
        <dbReference type="ChEBI" id="CHEBI:29105"/>
    </cofactor>
</comment>
<feature type="transmembrane region" description="Helical" evidence="7">
    <location>
        <begin position="345"/>
        <end position="367"/>
    </location>
</feature>
<feature type="transmembrane region" description="Helical" evidence="7">
    <location>
        <begin position="387"/>
        <end position="410"/>
    </location>
</feature>
<keyword evidence="7" id="KW-1133">Transmembrane helix</keyword>
<keyword evidence="7" id="KW-0472">Membrane</keyword>
<feature type="transmembrane region" description="Helical" evidence="7">
    <location>
        <begin position="685"/>
        <end position="706"/>
    </location>
</feature>
<feature type="transmembrane region" description="Helical" evidence="7">
    <location>
        <begin position="485"/>
        <end position="505"/>
    </location>
</feature>
<feature type="transmembrane region" description="Helical" evidence="7">
    <location>
        <begin position="647"/>
        <end position="673"/>
    </location>
</feature>
<keyword evidence="7" id="KW-0812">Transmembrane</keyword>
<organism evidence="9 10">
    <name type="scientific">Streptomyces flaveolus</name>
    <dbReference type="NCBI Taxonomy" id="67297"/>
    <lineage>
        <taxon>Bacteria</taxon>
        <taxon>Bacillati</taxon>
        <taxon>Actinomycetota</taxon>
        <taxon>Actinomycetes</taxon>
        <taxon>Kitasatosporales</taxon>
        <taxon>Streptomycetaceae</taxon>
        <taxon>Streptomyces</taxon>
    </lineage>
</organism>
<evidence type="ECO:0000313" key="10">
    <source>
        <dbReference type="Proteomes" id="UP001490330"/>
    </source>
</evidence>
<evidence type="ECO:0000259" key="8">
    <source>
        <dbReference type="Pfam" id="PF01435"/>
    </source>
</evidence>
<feature type="transmembrane region" description="Helical" evidence="7">
    <location>
        <begin position="777"/>
        <end position="796"/>
    </location>
</feature>
<dbReference type="Gene3D" id="3.30.2010.10">
    <property type="entry name" value="Metalloproteases ('zincins'), catalytic domain"/>
    <property type="match status" value="1"/>
</dbReference>
<keyword evidence="3" id="KW-0479">Metal-binding</keyword>
<keyword evidence="10" id="KW-1185">Reference proteome</keyword>
<comment type="caution">
    <text evidence="9">The sequence shown here is derived from an EMBL/GenBank/DDBJ whole genome shotgun (WGS) entry which is preliminary data.</text>
</comment>
<evidence type="ECO:0000256" key="6">
    <source>
        <dbReference type="ARBA" id="ARBA00023049"/>
    </source>
</evidence>
<feature type="transmembrane region" description="Helical" evidence="7">
    <location>
        <begin position="33"/>
        <end position="52"/>
    </location>
</feature>
<sequence length="977" mass="103476">MGAARERLRPRAPEPSRPRIDERVLGAGTGARFAMLLLLLLAASGSLMLAVLSSLADGDRAGCELAAGVDPGDPDPWTPVIRIVGQQPAFDFCMSRWASSPPWWQVAVWPALLLVGAAVVFRVLPLWKARPSRVVPLEAVDPDGRLRARIDLIVTETGLRKTPRVVVNPAAATAGAVVFGSTRRPVLCLHGGLLAVHRADPVRFRAVMLHELAHIANRDITLTYATVAVWRVFFLLVLVPALLWEGYQVNEDITAGSGPYLDRDVLLAVLTAAPVHLARSEILRGREIWADLTALRWAADPRGWPAAVTRPAGAVRRTLRRLAGLWNTHPHMSLRQEALADPEPLFRVSALMVFLTGATACTVHIHLLNNVAPYGTATMFRSLAAALLPAVLIAAGVGIALWRAVAYAVLTGAPVASGAVPGAWLGAGMSAATVVAGTGMGAHWIPARPWMLLVPVAVGAVVGAWSTRCADLWTRTWRGRTLRPALLTGQTGIVVVLAAWLVWWYSYGDAYLTGFPGVPAEGVARWATARFPTTAPPEDVLALPWLMLAPVLDGIAAVPLVAVGAALLWVVPLAAWAVGPPGGRPRWMSAGPPLPAADVPPLRRVLMPALAGGALACLALLLLRVYLHDGQPPPDARGGAYALRHVFWTLTALAVPSLLAAVAAATVAGRFRLPAALVAAQTTTLLGYAGVTALVSVDGCLGFLNVLGDDCGVRAPWRVAQFPHLLLLNVASVLGVLAAVTATAVVVAVPRIRSLPVLAQWRGAPSATRIARRRMGVAALCTIAVGASATVGGVHLRVLSAAPKTSTAAAQVTQVLGVPDRPVPAATRVSQIDAWYHLGGDGGLHLVTSYGGRLVTALRQAKNTDSWDSLQRRFRPLCEDWARVGVVEVVWFRVPDPDIGADWHATAARATDGSRRCAQALDARDRQAFLTALRQLVGAGNCAAKVNARIDTLLRDNGRRGTAHRPVETPACARVAQ</sequence>
<dbReference type="Proteomes" id="UP001490330">
    <property type="component" value="Unassembled WGS sequence"/>
</dbReference>
<dbReference type="GO" id="GO:0008237">
    <property type="term" value="F:metallopeptidase activity"/>
    <property type="evidence" value="ECO:0007669"/>
    <property type="project" value="UniProtKB-KW"/>
</dbReference>
<feature type="transmembrane region" description="Helical" evidence="7">
    <location>
        <begin position="103"/>
        <end position="124"/>
    </location>
</feature>
<dbReference type="Pfam" id="PF01435">
    <property type="entry name" value="Peptidase_M48"/>
    <property type="match status" value="1"/>
</dbReference>
<protein>
    <submittedName>
        <fullName evidence="9">M48 family metalloprotease</fullName>
        <ecNumber evidence="9">3.4.24.-</ecNumber>
    </submittedName>
</protein>
<keyword evidence="6 9" id="KW-0482">Metalloprotease</keyword>
<dbReference type="EMBL" id="JBEPCV010000082">
    <property type="protein sequence ID" value="MER6909838.1"/>
    <property type="molecule type" value="Genomic_DNA"/>
</dbReference>
<proteinExistence type="predicted"/>
<feature type="transmembrane region" description="Helical" evidence="7">
    <location>
        <begin position="555"/>
        <end position="578"/>
    </location>
</feature>
<evidence type="ECO:0000256" key="4">
    <source>
        <dbReference type="ARBA" id="ARBA00022801"/>
    </source>
</evidence>
<name>A0ABV1VTM1_9ACTN</name>
<dbReference type="InterPro" id="IPR001915">
    <property type="entry name" value="Peptidase_M48"/>
</dbReference>
<keyword evidence="2" id="KW-0645">Protease</keyword>
<evidence type="ECO:0000256" key="5">
    <source>
        <dbReference type="ARBA" id="ARBA00022833"/>
    </source>
</evidence>
<gene>
    <name evidence="9" type="ORF">ABT322_40350</name>
</gene>
<reference evidence="9 10" key="1">
    <citation type="submission" date="2024-06" db="EMBL/GenBank/DDBJ databases">
        <title>The Natural Products Discovery Center: Release of the First 8490 Sequenced Strains for Exploring Actinobacteria Biosynthetic Diversity.</title>
        <authorList>
            <person name="Kalkreuter E."/>
            <person name="Kautsar S.A."/>
            <person name="Yang D."/>
            <person name="Bader C.D."/>
            <person name="Teijaro C.N."/>
            <person name="Fluegel L."/>
            <person name="Davis C.M."/>
            <person name="Simpson J.R."/>
            <person name="Lauterbach L."/>
            <person name="Steele A.D."/>
            <person name="Gui C."/>
            <person name="Meng S."/>
            <person name="Li G."/>
            <person name="Viehrig K."/>
            <person name="Ye F."/>
            <person name="Su P."/>
            <person name="Kiefer A.F."/>
            <person name="Nichols A."/>
            <person name="Cepeda A.J."/>
            <person name="Yan W."/>
            <person name="Fan B."/>
            <person name="Jiang Y."/>
            <person name="Adhikari A."/>
            <person name="Zheng C.-J."/>
            <person name="Schuster L."/>
            <person name="Cowan T.M."/>
            <person name="Smanski M.J."/>
            <person name="Chevrette M.G."/>
            <person name="De Carvalho L.P.S."/>
            <person name="Shen B."/>
        </authorList>
    </citation>
    <scope>NUCLEOTIDE SEQUENCE [LARGE SCALE GENOMIC DNA]</scope>
    <source>
        <strain evidence="9 10">NPDC000632</strain>
    </source>
</reference>
<feature type="transmembrane region" description="Helical" evidence="7">
    <location>
        <begin position="222"/>
        <end position="244"/>
    </location>
</feature>
<keyword evidence="5" id="KW-0862">Zinc</keyword>
<dbReference type="EC" id="3.4.24.-" evidence="9"/>
<dbReference type="RefSeq" id="WP_350726213.1">
    <property type="nucleotide sequence ID" value="NZ_JBEPCO010000089.1"/>
</dbReference>
<feature type="transmembrane region" description="Helical" evidence="7">
    <location>
        <begin position="605"/>
        <end position="627"/>
    </location>
</feature>
<evidence type="ECO:0000256" key="7">
    <source>
        <dbReference type="SAM" id="Phobius"/>
    </source>
</evidence>
<accession>A0ABV1VTM1</accession>
<feature type="transmembrane region" description="Helical" evidence="7">
    <location>
        <begin position="450"/>
        <end position="473"/>
    </location>
</feature>
<feature type="transmembrane region" description="Helical" evidence="7">
    <location>
        <begin position="726"/>
        <end position="749"/>
    </location>
</feature>
<evidence type="ECO:0000256" key="2">
    <source>
        <dbReference type="ARBA" id="ARBA00022670"/>
    </source>
</evidence>
<evidence type="ECO:0000256" key="3">
    <source>
        <dbReference type="ARBA" id="ARBA00022723"/>
    </source>
</evidence>
<evidence type="ECO:0000256" key="1">
    <source>
        <dbReference type="ARBA" id="ARBA00001947"/>
    </source>
</evidence>